<feature type="coiled-coil region" evidence="1">
    <location>
        <begin position="539"/>
        <end position="566"/>
    </location>
</feature>
<organism evidence="5 6">
    <name type="scientific">Candidatus Wolfebacteria bacterium GW2011_GWA2_47_9b</name>
    <dbReference type="NCBI Taxonomy" id="1619005"/>
    <lineage>
        <taxon>Bacteria</taxon>
        <taxon>Candidatus Wolfeibacteriota</taxon>
    </lineage>
</organism>
<sequence>MNKKAFIGLLTFVLGMMAVSHAHAGTATLTWNANNESDLSGYKVYYDTTSHSGNCPSGFGLNVVSVGNVTTHTFNNLTDGQTYYFQVTAIDTSSNESTCSAQVSKVIAATDTTTPITTASPLGGSYASAQTVTMSVNETATVYYTLDGSTPTIASTQYTGPISITSTKTLKYFAKDTAGNSEAVKTQAYTITIPDTTAPITTASPLGGSYASAQTVTMSVNETATVYYTLDGTTPTVASTQYTGPVSITSTKTLKYFAKDTAGNSEAIKSQTYVITIVSSDTTVPSVPENLTATPIAPTLINLAWSASTDDVGVTHYKVYRHDVEIATVTGLAYSDEGLSLSTVYRYRIAAVDAALNTSARSNEVSATTSALPVAASGGGSSSGGGGGGGGSSASVTQSQPTTPVLSGTTQQATTTATPVVTVITTGSQQGTTVTAGSGGGQYSQFGAYVTRKHLVYGSRGEDVKKLQEFLRVDGYLKESATGYYGKATQAAIQKFQQEHAIAGPGKDGYGEVGIKTRSVMNQHLNGSVAGVATATDTQELLKKQIALLQQKVIELLKQLAEMQKKSL</sequence>
<accession>A0A0G1WHA0</accession>
<reference evidence="5 6" key="1">
    <citation type="journal article" date="2015" name="Nature">
        <title>rRNA introns, odd ribosomes, and small enigmatic genomes across a large radiation of phyla.</title>
        <authorList>
            <person name="Brown C.T."/>
            <person name="Hug L.A."/>
            <person name="Thomas B.C."/>
            <person name="Sharon I."/>
            <person name="Castelle C.J."/>
            <person name="Singh A."/>
            <person name="Wilkins M.J."/>
            <person name="Williams K.H."/>
            <person name="Banfield J.F."/>
        </authorList>
    </citation>
    <scope>NUCLEOTIDE SEQUENCE [LARGE SCALE GENOMIC DNA]</scope>
</reference>
<dbReference type="InterPro" id="IPR036365">
    <property type="entry name" value="PGBD-like_sf"/>
</dbReference>
<dbReference type="SMART" id="SM00060">
    <property type="entry name" value="FN3"/>
    <property type="match status" value="2"/>
</dbReference>
<protein>
    <submittedName>
        <fullName evidence="5">PDK repeat-containing protein</fullName>
    </submittedName>
</protein>
<dbReference type="PATRIC" id="fig|1619005.3.peg.617"/>
<dbReference type="InterPro" id="IPR003961">
    <property type="entry name" value="FN3_dom"/>
</dbReference>
<evidence type="ECO:0000256" key="1">
    <source>
        <dbReference type="SAM" id="Coils"/>
    </source>
</evidence>
<keyword evidence="3" id="KW-0732">Signal</keyword>
<dbReference type="CDD" id="cd00063">
    <property type="entry name" value="FN3"/>
    <property type="match status" value="2"/>
</dbReference>
<feature type="domain" description="Fibronectin type-III" evidence="4">
    <location>
        <begin position="287"/>
        <end position="372"/>
    </location>
</feature>
<dbReference type="Pfam" id="PF00041">
    <property type="entry name" value="fn3"/>
    <property type="match status" value="2"/>
</dbReference>
<comment type="caution">
    <text evidence="5">The sequence shown here is derived from an EMBL/GenBank/DDBJ whole genome shotgun (WGS) entry which is preliminary data.</text>
</comment>
<feature type="chain" id="PRO_5002540523" evidence="3">
    <location>
        <begin position="25"/>
        <end position="568"/>
    </location>
</feature>
<proteinExistence type="predicted"/>
<evidence type="ECO:0000256" key="2">
    <source>
        <dbReference type="SAM" id="MobiDB-lite"/>
    </source>
</evidence>
<evidence type="ECO:0000313" key="5">
    <source>
        <dbReference type="EMBL" id="KKU89698.1"/>
    </source>
</evidence>
<dbReference type="AlphaFoldDB" id="A0A0G1WHA0"/>
<dbReference type="Pfam" id="PF13290">
    <property type="entry name" value="CHB_HEX_C_1"/>
    <property type="match status" value="2"/>
</dbReference>
<dbReference type="InterPro" id="IPR036366">
    <property type="entry name" value="PGBDSf"/>
</dbReference>
<dbReference type="SUPFAM" id="SSF49265">
    <property type="entry name" value="Fibronectin type III"/>
    <property type="match status" value="2"/>
</dbReference>
<feature type="domain" description="Fibronectin type-III" evidence="4">
    <location>
        <begin position="13"/>
        <end position="110"/>
    </location>
</feature>
<evidence type="ECO:0000313" key="6">
    <source>
        <dbReference type="Proteomes" id="UP000033882"/>
    </source>
</evidence>
<dbReference type="Gene3D" id="2.60.40.10">
    <property type="entry name" value="Immunoglobulins"/>
    <property type="match status" value="2"/>
</dbReference>
<dbReference type="InterPro" id="IPR036116">
    <property type="entry name" value="FN3_sf"/>
</dbReference>
<gene>
    <name evidence="5" type="ORF">UY19_C0010G0031</name>
</gene>
<evidence type="ECO:0000256" key="3">
    <source>
        <dbReference type="SAM" id="SignalP"/>
    </source>
</evidence>
<dbReference type="InterPro" id="IPR002477">
    <property type="entry name" value="Peptidoglycan-bd-like"/>
</dbReference>
<dbReference type="InterPro" id="IPR059177">
    <property type="entry name" value="GH29D-like_dom"/>
</dbReference>
<dbReference type="Gene3D" id="1.10.101.10">
    <property type="entry name" value="PGBD-like superfamily/PGBD"/>
    <property type="match status" value="1"/>
</dbReference>
<feature type="compositionally biased region" description="Polar residues" evidence="2">
    <location>
        <begin position="396"/>
        <end position="408"/>
    </location>
</feature>
<evidence type="ECO:0000259" key="4">
    <source>
        <dbReference type="PROSITE" id="PS50853"/>
    </source>
</evidence>
<dbReference type="Proteomes" id="UP000033882">
    <property type="component" value="Unassembled WGS sequence"/>
</dbReference>
<keyword evidence="1" id="KW-0175">Coiled coil</keyword>
<dbReference type="EMBL" id="LCPB01000010">
    <property type="protein sequence ID" value="KKU89698.1"/>
    <property type="molecule type" value="Genomic_DNA"/>
</dbReference>
<dbReference type="Pfam" id="PF01471">
    <property type="entry name" value="PG_binding_1"/>
    <property type="match status" value="1"/>
</dbReference>
<dbReference type="InterPro" id="IPR013783">
    <property type="entry name" value="Ig-like_fold"/>
</dbReference>
<dbReference type="SUPFAM" id="SSF47090">
    <property type="entry name" value="PGBD-like"/>
    <property type="match status" value="1"/>
</dbReference>
<dbReference type="PROSITE" id="PS50853">
    <property type="entry name" value="FN3"/>
    <property type="match status" value="2"/>
</dbReference>
<feature type="region of interest" description="Disordered" evidence="2">
    <location>
        <begin position="373"/>
        <end position="413"/>
    </location>
</feature>
<feature type="signal peptide" evidence="3">
    <location>
        <begin position="1"/>
        <end position="24"/>
    </location>
</feature>
<feature type="compositionally biased region" description="Gly residues" evidence="2">
    <location>
        <begin position="377"/>
        <end position="392"/>
    </location>
</feature>
<name>A0A0G1WHA0_9BACT</name>